<dbReference type="EMBL" id="FRAP01000035">
    <property type="protein sequence ID" value="SHL53334.1"/>
    <property type="molecule type" value="Genomic_DNA"/>
</dbReference>
<dbReference type="Proteomes" id="UP000184363">
    <property type="component" value="Unassembled WGS sequence"/>
</dbReference>
<accession>A0A1M7BEH7</accession>
<sequence length="74" mass="8066">MAEQALPSAEDGVLRPDVSRVVARLEAIIGQQTSKIVQYETVIEQLQQTITDQAAEIARLKLPPERAPQNGTPS</sequence>
<reference evidence="1 2" key="1">
    <citation type="submission" date="2016-11" db="EMBL/GenBank/DDBJ databases">
        <authorList>
            <person name="Jaros S."/>
            <person name="Januszkiewicz K."/>
            <person name="Wedrychowicz H."/>
        </authorList>
    </citation>
    <scope>NUCLEOTIDE SEQUENCE [LARGE SCALE GENOMIC DNA]</scope>
    <source>
        <strain evidence="1 2">DSM 43832</strain>
    </source>
</reference>
<evidence type="ECO:0000313" key="1">
    <source>
        <dbReference type="EMBL" id="SHL53334.1"/>
    </source>
</evidence>
<name>A0A1M7BEH7_PSETH</name>
<dbReference type="STRING" id="1848.SAMN05443637_13528"/>
<dbReference type="RefSeq" id="WP_143172444.1">
    <property type="nucleotide sequence ID" value="NZ_FRAP01000035.1"/>
</dbReference>
<organism evidence="1 2">
    <name type="scientific">Pseudonocardia thermophila</name>
    <dbReference type="NCBI Taxonomy" id="1848"/>
    <lineage>
        <taxon>Bacteria</taxon>
        <taxon>Bacillati</taxon>
        <taxon>Actinomycetota</taxon>
        <taxon>Actinomycetes</taxon>
        <taxon>Pseudonocardiales</taxon>
        <taxon>Pseudonocardiaceae</taxon>
        <taxon>Pseudonocardia</taxon>
    </lineage>
</organism>
<evidence type="ECO:0000313" key="2">
    <source>
        <dbReference type="Proteomes" id="UP000184363"/>
    </source>
</evidence>
<dbReference type="AlphaFoldDB" id="A0A1M7BEH7"/>
<protein>
    <submittedName>
        <fullName evidence="1">Uncharacterized protein</fullName>
    </submittedName>
</protein>
<keyword evidence="2" id="KW-1185">Reference proteome</keyword>
<proteinExistence type="predicted"/>
<gene>
    <name evidence="1" type="ORF">SAMN05443637_13528</name>
</gene>